<proteinExistence type="predicted"/>
<accession>R4WH99</accession>
<protein>
    <submittedName>
        <fullName evidence="1">Acyl-CoA dehydrogenase</fullName>
    </submittedName>
</protein>
<dbReference type="EMBL" id="AP013058">
    <property type="protein sequence ID" value="BAN23488.1"/>
    <property type="molecule type" value="Genomic_DNA"/>
</dbReference>
<dbReference type="HOGENOM" id="CLU_2841315_0_0_4"/>
<evidence type="ECO:0000313" key="2">
    <source>
        <dbReference type="Proteomes" id="UP000013966"/>
    </source>
</evidence>
<dbReference type="PATRIC" id="fig|758793.3.peg.1738"/>
<keyword evidence="2" id="KW-1185">Reference proteome</keyword>
<sequence length="65" mass="7177">MDLSFSPAADAHRAGVRSWLEATLPRALRDPVLHHKRLSFETMPGGVDHHVARFASLPAFSITEV</sequence>
<dbReference type="Proteomes" id="UP000013966">
    <property type="component" value="Chromosome 1"/>
</dbReference>
<dbReference type="AlphaFoldDB" id="R4WH99"/>
<reference evidence="1 2" key="2">
    <citation type="journal article" date="2018" name="Int. J. Syst. Evol. Microbiol.">
        <title>Burkholderia insecticola sp. nov., a gut symbiotic bacterium of the bean bug Riptortus pedestris.</title>
        <authorList>
            <person name="Takeshita K."/>
            <person name="Tamaki H."/>
            <person name="Ohbayashi T."/>
            <person name="Meng X.-Y."/>
            <person name="Sone T."/>
            <person name="Mitani Y."/>
            <person name="Peeters C."/>
            <person name="Kikuchi Y."/>
            <person name="Vandamme P."/>
        </authorList>
    </citation>
    <scope>NUCLEOTIDE SEQUENCE [LARGE SCALE GENOMIC DNA]</scope>
    <source>
        <strain evidence="1">RPE64</strain>
    </source>
</reference>
<name>R4WH99_9BURK</name>
<dbReference type="RefSeq" id="WP_016345640.1">
    <property type="nucleotide sequence ID" value="NC_021287.1"/>
</dbReference>
<dbReference type="STRING" id="758793.BRPE64_ACDS17340"/>
<evidence type="ECO:0000313" key="1">
    <source>
        <dbReference type="EMBL" id="BAN23488.1"/>
    </source>
</evidence>
<reference evidence="1 2" key="1">
    <citation type="journal article" date="2013" name="Genome Announc.">
        <title>Complete Genome Sequence of Burkholderia sp. Strain RPE64, Bacterial Symbiont of the Bean Bug Riptortus pedestris.</title>
        <authorList>
            <person name="Shibata T.F."/>
            <person name="Maeda T."/>
            <person name="Nikoh N."/>
            <person name="Yamaguchi K."/>
            <person name="Oshima K."/>
            <person name="Hattori M."/>
            <person name="Nishiyama T."/>
            <person name="Hasebe M."/>
            <person name="Fukatsu T."/>
            <person name="Kikuchi Y."/>
            <person name="Shigenobu S."/>
        </authorList>
    </citation>
    <scope>NUCLEOTIDE SEQUENCE [LARGE SCALE GENOMIC DNA]</scope>
</reference>
<organism evidence="1 2">
    <name type="scientific">Caballeronia insecticola</name>
    <dbReference type="NCBI Taxonomy" id="758793"/>
    <lineage>
        <taxon>Bacteria</taxon>
        <taxon>Pseudomonadati</taxon>
        <taxon>Pseudomonadota</taxon>
        <taxon>Betaproteobacteria</taxon>
        <taxon>Burkholderiales</taxon>
        <taxon>Burkholderiaceae</taxon>
        <taxon>Caballeronia</taxon>
    </lineage>
</organism>
<gene>
    <name evidence="1" type="ORF">BRPE64_ACDS17340</name>
</gene>
<dbReference type="KEGG" id="buo:BRPE64_ACDS17340"/>